<protein>
    <submittedName>
        <fullName evidence="1">Uncharacterized protein</fullName>
    </submittedName>
</protein>
<accession>A0A1V2UWU1</accession>
<organism evidence="1 2">
    <name type="scientific">Acinetobacter genomosp. 33YU</name>
    <dbReference type="NCBI Taxonomy" id="1675530"/>
    <lineage>
        <taxon>Bacteria</taxon>
        <taxon>Pseudomonadati</taxon>
        <taxon>Pseudomonadota</taxon>
        <taxon>Gammaproteobacteria</taxon>
        <taxon>Moraxellales</taxon>
        <taxon>Moraxellaceae</taxon>
        <taxon>Acinetobacter</taxon>
    </lineage>
</organism>
<evidence type="ECO:0000313" key="1">
    <source>
        <dbReference type="EMBL" id="ONN54356.1"/>
    </source>
</evidence>
<dbReference type="RefSeq" id="WP_077169395.1">
    <property type="nucleotide sequence ID" value="NZ_LFZS01000007.1"/>
</dbReference>
<keyword evidence="2" id="KW-1185">Reference proteome</keyword>
<dbReference type="EMBL" id="LFZS01000007">
    <property type="protein sequence ID" value="ONN54356.1"/>
    <property type="molecule type" value="Genomic_DNA"/>
</dbReference>
<sequence>MNYLVPDFYKDIVPLQEAAGISLGMDFDEFQSLALCLDAGGGEYEAGREKNIWLVSYRCELLPWQEWINEIYCSWESTVILTFDGNSKKLIRIFVSEGYKGKLLGRLEIGDRLDRVKADFNFYFECDAHYLEYKEDSEMSGELIPAEITTNYRTAYSEEYSDQIIEGIMIYELKKE</sequence>
<dbReference type="AlphaFoldDB" id="A0A1V2UWU1"/>
<dbReference type="Proteomes" id="UP000189376">
    <property type="component" value="Unassembled WGS sequence"/>
</dbReference>
<evidence type="ECO:0000313" key="2">
    <source>
        <dbReference type="Proteomes" id="UP000189376"/>
    </source>
</evidence>
<reference evidence="1 2" key="1">
    <citation type="submission" date="2015-07" db="EMBL/GenBank/DDBJ databases">
        <title>Acinetobacter yuneri, a novel member of Acinetobacter calcoaceticus-Acinetobacter baumannii complex isolated from clinical specimen.</title>
        <authorList>
            <person name="Yu Y."/>
        </authorList>
    </citation>
    <scope>NUCLEOTIDE SEQUENCE [LARGE SCALE GENOMIC DNA]</scope>
    <source>
        <strain evidence="1 2">A362</strain>
    </source>
</reference>
<gene>
    <name evidence="1" type="ORF">AC058_11360</name>
</gene>
<proteinExistence type="predicted"/>
<comment type="caution">
    <text evidence="1">The sequence shown here is derived from an EMBL/GenBank/DDBJ whole genome shotgun (WGS) entry which is preliminary data.</text>
</comment>
<name>A0A1V2UWU1_9GAMM</name>